<evidence type="ECO:0000313" key="2">
    <source>
        <dbReference type="Proteomes" id="UP000095229"/>
    </source>
</evidence>
<sequence>MELTQQKRLLSHVISPEKMEHIIQKITERIKCEGDKPSFLLLN</sequence>
<gene>
    <name evidence="1" type="ORF">lpari_03845</name>
</gene>
<keyword evidence="2" id="KW-1185">Reference proteome</keyword>
<dbReference type="Proteomes" id="UP000095229">
    <property type="component" value="Unassembled WGS sequence"/>
</dbReference>
<comment type="caution">
    <text evidence="1">The sequence shown here is derived from an EMBL/GenBank/DDBJ whole genome shotgun (WGS) entry which is preliminary data.</text>
</comment>
<dbReference type="EMBL" id="LSOG01000106">
    <property type="protein sequence ID" value="OEH45223.1"/>
    <property type="molecule type" value="Genomic_DNA"/>
</dbReference>
<evidence type="ECO:0000313" key="1">
    <source>
        <dbReference type="EMBL" id="OEH45223.1"/>
    </source>
</evidence>
<proteinExistence type="predicted"/>
<dbReference type="AlphaFoldDB" id="A0A1E5JLL6"/>
<reference evidence="1 2" key="1">
    <citation type="submission" date="2016-02" db="EMBL/GenBank/DDBJ databases">
        <title>Secondary metabolites in Legionella.</title>
        <authorList>
            <person name="Tobias N.J."/>
            <person name="Bode H.B."/>
        </authorList>
    </citation>
    <scope>NUCLEOTIDE SEQUENCE [LARGE SCALE GENOMIC DNA]</scope>
    <source>
        <strain evidence="1 2">DSM 19216</strain>
    </source>
</reference>
<dbReference type="PATRIC" id="fig|45071.7.peg.4133"/>
<protein>
    <submittedName>
        <fullName evidence="1">Uncharacterized protein</fullName>
    </submittedName>
</protein>
<accession>A0A1E5JLL6</accession>
<organism evidence="1 2">
    <name type="scientific">Legionella parisiensis</name>
    <dbReference type="NCBI Taxonomy" id="45071"/>
    <lineage>
        <taxon>Bacteria</taxon>
        <taxon>Pseudomonadati</taxon>
        <taxon>Pseudomonadota</taxon>
        <taxon>Gammaproteobacteria</taxon>
        <taxon>Legionellales</taxon>
        <taxon>Legionellaceae</taxon>
        <taxon>Legionella</taxon>
    </lineage>
</organism>
<name>A0A1E5JLL6_9GAMM</name>